<reference evidence="2 3" key="1">
    <citation type="submission" date="2018-06" db="EMBL/GenBank/DDBJ databases">
        <title>Genome Sequence of the Brown Rot Fungal Pathogen Monilinia fructigena.</title>
        <authorList>
            <person name="Landi L."/>
            <person name="De Miccolis Angelini R.M."/>
            <person name="Pollastro S."/>
            <person name="Abate D."/>
            <person name="Faretra F."/>
            <person name="Romanazzi G."/>
        </authorList>
    </citation>
    <scope>NUCLEOTIDE SEQUENCE [LARGE SCALE GENOMIC DNA]</scope>
    <source>
        <strain evidence="2 3">Mfrg269</strain>
    </source>
</reference>
<feature type="compositionally biased region" description="Polar residues" evidence="1">
    <location>
        <begin position="16"/>
        <end position="41"/>
    </location>
</feature>
<feature type="region of interest" description="Disordered" evidence="1">
    <location>
        <begin position="1"/>
        <end position="67"/>
    </location>
</feature>
<name>A0A395IGG5_9HELO</name>
<feature type="compositionally biased region" description="Gly residues" evidence="1">
    <location>
        <begin position="53"/>
        <end position="62"/>
    </location>
</feature>
<evidence type="ECO:0000313" key="2">
    <source>
        <dbReference type="EMBL" id="RAL59320.1"/>
    </source>
</evidence>
<protein>
    <submittedName>
        <fullName evidence="2">Uncharacterized protein</fullName>
    </submittedName>
</protein>
<organism evidence="2 3">
    <name type="scientific">Monilinia fructigena</name>
    <dbReference type="NCBI Taxonomy" id="38457"/>
    <lineage>
        <taxon>Eukaryota</taxon>
        <taxon>Fungi</taxon>
        <taxon>Dikarya</taxon>
        <taxon>Ascomycota</taxon>
        <taxon>Pezizomycotina</taxon>
        <taxon>Leotiomycetes</taxon>
        <taxon>Helotiales</taxon>
        <taxon>Sclerotiniaceae</taxon>
        <taxon>Monilinia</taxon>
    </lineage>
</organism>
<dbReference type="EMBL" id="QKRW01000055">
    <property type="protein sequence ID" value="RAL59320.1"/>
    <property type="molecule type" value="Genomic_DNA"/>
</dbReference>
<comment type="caution">
    <text evidence="2">The sequence shown here is derived from an EMBL/GenBank/DDBJ whole genome shotgun (WGS) entry which is preliminary data.</text>
</comment>
<accession>A0A395IGG5</accession>
<proteinExistence type="predicted"/>
<evidence type="ECO:0000256" key="1">
    <source>
        <dbReference type="SAM" id="MobiDB-lite"/>
    </source>
</evidence>
<dbReference type="AlphaFoldDB" id="A0A395IGG5"/>
<keyword evidence="3" id="KW-1185">Reference proteome</keyword>
<dbReference type="Proteomes" id="UP000249056">
    <property type="component" value="Unassembled WGS sequence"/>
</dbReference>
<gene>
    <name evidence="2" type="ORF">DID88_006925</name>
</gene>
<evidence type="ECO:0000313" key="3">
    <source>
        <dbReference type="Proteomes" id="UP000249056"/>
    </source>
</evidence>
<sequence>MAPTPIPGTPKRAASGSGTRSTRPKSASATNRRFENTTIKNPASEPPKKGRYVPGGPGGGGRYVDENGQDLLLVGGTGPGGYNYIGPRGRIGRENAANGVQPVVYPRKR</sequence>